<accession>A0A803RAC2</accession>
<dbReference type="OMA" id="FPGFQIC"/>
<proteinExistence type="predicted"/>
<name>A0A803RAC2_CANSA</name>
<feature type="region of interest" description="Disordered" evidence="1">
    <location>
        <begin position="52"/>
        <end position="81"/>
    </location>
</feature>
<evidence type="ECO:0000313" key="2">
    <source>
        <dbReference type="EnsemblPlants" id="cds.novel_model_6995_5bd9a17a"/>
    </source>
</evidence>
<reference evidence="2" key="1">
    <citation type="submission" date="2021-03" db="UniProtKB">
        <authorList>
            <consortium name="EnsemblPlants"/>
        </authorList>
    </citation>
    <scope>IDENTIFICATION</scope>
</reference>
<dbReference type="EMBL" id="UZAU01000811">
    <property type="status" value="NOT_ANNOTATED_CDS"/>
    <property type="molecule type" value="Genomic_DNA"/>
</dbReference>
<organism evidence="2 3">
    <name type="scientific">Cannabis sativa</name>
    <name type="common">Hemp</name>
    <name type="synonym">Marijuana</name>
    <dbReference type="NCBI Taxonomy" id="3483"/>
    <lineage>
        <taxon>Eukaryota</taxon>
        <taxon>Viridiplantae</taxon>
        <taxon>Streptophyta</taxon>
        <taxon>Embryophyta</taxon>
        <taxon>Tracheophyta</taxon>
        <taxon>Spermatophyta</taxon>
        <taxon>Magnoliopsida</taxon>
        <taxon>eudicotyledons</taxon>
        <taxon>Gunneridae</taxon>
        <taxon>Pentapetalae</taxon>
        <taxon>rosids</taxon>
        <taxon>fabids</taxon>
        <taxon>Rosales</taxon>
        <taxon>Cannabaceae</taxon>
        <taxon>Cannabis</taxon>
    </lineage>
</organism>
<sequence length="113" mass="12133">MEECCGGDQFPGFQRYGHKDHDNIIVKRSLTLMSRLQRSAPCPLQIIKVSSGEANNNNDSQGNCSNATSSPSSSSSSLSSILYPSKDPIPLLSPLPSLLETAGIQHENASKSR</sequence>
<dbReference type="Proteomes" id="UP000596661">
    <property type="component" value="Unassembled WGS sequence"/>
</dbReference>
<dbReference type="Gramene" id="novel_model_6995_5bd9a17a">
    <property type="protein sequence ID" value="cds.novel_model_6995_5bd9a17a"/>
    <property type="gene ID" value="novel_gene_3680_5bd9a17a"/>
</dbReference>
<dbReference type="AlphaFoldDB" id="A0A803RAC2"/>
<protein>
    <submittedName>
        <fullName evidence="2">Uncharacterized protein</fullName>
    </submittedName>
</protein>
<dbReference type="EnsemblPlants" id="novel_model_6995_5bd9a17a">
    <property type="protein sequence ID" value="cds.novel_model_6995_5bd9a17a"/>
    <property type="gene ID" value="novel_gene_3680_5bd9a17a"/>
</dbReference>
<feature type="compositionally biased region" description="Low complexity" evidence="1">
    <location>
        <begin position="55"/>
        <end position="81"/>
    </location>
</feature>
<evidence type="ECO:0000256" key="1">
    <source>
        <dbReference type="SAM" id="MobiDB-lite"/>
    </source>
</evidence>
<keyword evidence="3" id="KW-1185">Reference proteome</keyword>
<evidence type="ECO:0000313" key="3">
    <source>
        <dbReference type="Proteomes" id="UP000596661"/>
    </source>
</evidence>